<protein>
    <submittedName>
        <fullName evidence="1">19279_t:CDS:1</fullName>
    </submittedName>
</protein>
<sequence>MLKPSDILGVKDMSGHGGGDLALMRSFIYSIGESLFDLKDISNRIKSGVQQTFDSNSRDIKSL</sequence>
<gene>
    <name evidence="1" type="ORF">CPELLU_LOCUS9824</name>
</gene>
<name>A0A9N9H641_9GLOM</name>
<proteinExistence type="predicted"/>
<accession>A0A9N9H641</accession>
<dbReference type="EMBL" id="CAJVQA010007761">
    <property type="protein sequence ID" value="CAG8661474.1"/>
    <property type="molecule type" value="Genomic_DNA"/>
</dbReference>
<dbReference type="Proteomes" id="UP000789759">
    <property type="component" value="Unassembled WGS sequence"/>
</dbReference>
<organism evidence="1 2">
    <name type="scientific">Cetraspora pellucida</name>
    <dbReference type="NCBI Taxonomy" id="1433469"/>
    <lineage>
        <taxon>Eukaryota</taxon>
        <taxon>Fungi</taxon>
        <taxon>Fungi incertae sedis</taxon>
        <taxon>Mucoromycota</taxon>
        <taxon>Glomeromycotina</taxon>
        <taxon>Glomeromycetes</taxon>
        <taxon>Diversisporales</taxon>
        <taxon>Gigasporaceae</taxon>
        <taxon>Cetraspora</taxon>
    </lineage>
</organism>
<reference evidence="1" key="1">
    <citation type="submission" date="2021-06" db="EMBL/GenBank/DDBJ databases">
        <authorList>
            <person name="Kallberg Y."/>
            <person name="Tangrot J."/>
            <person name="Rosling A."/>
        </authorList>
    </citation>
    <scope>NUCLEOTIDE SEQUENCE</scope>
    <source>
        <strain evidence="1">FL966</strain>
    </source>
</reference>
<evidence type="ECO:0000313" key="1">
    <source>
        <dbReference type="EMBL" id="CAG8661474.1"/>
    </source>
</evidence>
<evidence type="ECO:0000313" key="2">
    <source>
        <dbReference type="Proteomes" id="UP000789759"/>
    </source>
</evidence>
<keyword evidence="2" id="KW-1185">Reference proteome</keyword>
<dbReference type="AlphaFoldDB" id="A0A9N9H641"/>
<dbReference type="OrthoDB" id="10619274at2759"/>
<comment type="caution">
    <text evidence="1">The sequence shown here is derived from an EMBL/GenBank/DDBJ whole genome shotgun (WGS) entry which is preliminary data.</text>
</comment>